<feature type="transmembrane region" description="Helical" evidence="2">
    <location>
        <begin position="6"/>
        <end position="25"/>
    </location>
</feature>
<feature type="region of interest" description="Disordered" evidence="1">
    <location>
        <begin position="47"/>
        <end position="96"/>
    </location>
</feature>
<evidence type="ECO:0000313" key="3">
    <source>
        <dbReference type="EMBL" id="WMV22928.1"/>
    </source>
</evidence>
<accession>A0AAF0TQL5</accession>
<organism evidence="3 4">
    <name type="scientific">Solanum verrucosum</name>
    <dbReference type="NCBI Taxonomy" id="315347"/>
    <lineage>
        <taxon>Eukaryota</taxon>
        <taxon>Viridiplantae</taxon>
        <taxon>Streptophyta</taxon>
        <taxon>Embryophyta</taxon>
        <taxon>Tracheophyta</taxon>
        <taxon>Spermatophyta</taxon>
        <taxon>Magnoliopsida</taxon>
        <taxon>eudicotyledons</taxon>
        <taxon>Gunneridae</taxon>
        <taxon>Pentapetalae</taxon>
        <taxon>asterids</taxon>
        <taxon>lamiids</taxon>
        <taxon>Solanales</taxon>
        <taxon>Solanaceae</taxon>
        <taxon>Solanoideae</taxon>
        <taxon>Solaneae</taxon>
        <taxon>Solanum</taxon>
    </lineage>
</organism>
<sequence>MIYNHYNPSFYLLLFVILFLTNNYITQAGTRHLFEVTLSELPKPELPHIPEIPTLPNPEFPEIQKPKLPTLPKPEVPHLHEIPTLPKPEFPEIPKP</sequence>
<keyword evidence="4" id="KW-1185">Reference proteome</keyword>
<keyword evidence="2" id="KW-0812">Transmembrane</keyword>
<dbReference type="Proteomes" id="UP001234989">
    <property type="component" value="Chromosome 4"/>
</dbReference>
<dbReference type="EMBL" id="CP133615">
    <property type="protein sequence ID" value="WMV22928.1"/>
    <property type="molecule type" value="Genomic_DNA"/>
</dbReference>
<reference evidence="3" key="1">
    <citation type="submission" date="2023-08" db="EMBL/GenBank/DDBJ databases">
        <title>A de novo genome assembly of Solanum verrucosum Schlechtendal, a Mexican diploid species geographically isolated from the other diploid A-genome species in potato relatives.</title>
        <authorList>
            <person name="Hosaka K."/>
        </authorList>
    </citation>
    <scope>NUCLEOTIDE SEQUENCE</scope>
    <source>
        <tissue evidence="3">Young leaves</tissue>
    </source>
</reference>
<dbReference type="PANTHER" id="PTHR33088">
    <property type="entry name" value="MUCIN-2"/>
    <property type="match status" value="1"/>
</dbReference>
<dbReference type="AlphaFoldDB" id="A0AAF0TQL5"/>
<evidence type="ECO:0000313" key="4">
    <source>
        <dbReference type="Proteomes" id="UP001234989"/>
    </source>
</evidence>
<dbReference type="InterPro" id="IPR044659">
    <property type="entry name" value="PELPK1_2"/>
</dbReference>
<proteinExistence type="predicted"/>
<keyword evidence="2" id="KW-1133">Transmembrane helix</keyword>
<protein>
    <recommendedName>
        <fullName evidence="5">Gamma-gliadin</fullName>
    </recommendedName>
</protein>
<name>A0AAF0TQL5_SOLVR</name>
<evidence type="ECO:0008006" key="5">
    <source>
        <dbReference type="Google" id="ProtNLM"/>
    </source>
</evidence>
<gene>
    <name evidence="3" type="ORF">MTR67_016313</name>
</gene>
<evidence type="ECO:0000256" key="1">
    <source>
        <dbReference type="SAM" id="MobiDB-lite"/>
    </source>
</evidence>
<keyword evidence="2" id="KW-0472">Membrane</keyword>
<dbReference type="PANTHER" id="PTHR33088:SF85">
    <property type="entry name" value="GAMMA-GLIADIN"/>
    <property type="match status" value="1"/>
</dbReference>
<evidence type="ECO:0000256" key="2">
    <source>
        <dbReference type="SAM" id="Phobius"/>
    </source>
</evidence>